<reference evidence="3" key="1">
    <citation type="journal article" date="1995" name="J. Virol.">
        <title>Halophage HF2: genome organization and replication strategy.</title>
        <authorList>
            <person name="Nuttall S.D."/>
            <person name="Dyall-Smith M.L."/>
        </authorList>
    </citation>
    <scope>NUCLEOTIDE SEQUENCE [LARGE SCALE GENOMIC DNA]</scope>
</reference>
<sequence>MSTKKISVHGTLCEADGHPSECQSTVTGQTKDADGDKSVTINDVPITDHNDSMHFPSHAHAYSGDPPACTSYSSHDLVPDENPSITVNGSPVVRVGDSTSDPGAGTASVVNSGENESVTHTE</sequence>
<dbReference type="GeneID" id="929642"/>
<protein>
    <submittedName>
        <fullName evidence="2">Uncharacterized protein</fullName>
    </submittedName>
</protein>
<evidence type="ECO:0000256" key="1">
    <source>
        <dbReference type="SAM" id="MobiDB-lite"/>
    </source>
</evidence>
<dbReference type="RefSeq" id="NP_542580.2">
    <property type="nucleotide sequence ID" value="NC_003345.2"/>
</dbReference>
<name>Q8V6M3_9CAUD</name>
<evidence type="ECO:0000313" key="2">
    <source>
        <dbReference type="EMBL" id="AAL55000.2"/>
    </source>
</evidence>
<gene>
    <name evidence="2" type="ORF">HrrHF2_515</name>
</gene>
<dbReference type="OrthoDB" id="21292at10239"/>
<feature type="region of interest" description="Disordered" evidence="1">
    <location>
        <begin position="1"/>
        <end position="37"/>
    </location>
</feature>
<reference evidence="2 3" key="2">
    <citation type="journal article" date="2002" name="Mol. Microbiol.">
        <title>HF2: a double-stranded DNA tailed haloarchaeal virus with a mosaic genome.</title>
        <authorList>
            <person name="Tang S.L."/>
            <person name="Nuttall S."/>
            <person name="Ngui K."/>
            <person name="Fisher C."/>
            <person name="Lopez P."/>
            <person name="Dyall-Smith M."/>
        </authorList>
    </citation>
    <scope>NUCLEOTIDE SEQUENCE</scope>
</reference>
<dbReference type="KEGG" id="vg:929642"/>
<evidence type="ECO:0000313" key="3">
    <source>
        <dbReference type="Proteomes" id="UP000000877"/>
    </source>
</evidence>
<organism evidence="2 3">
    <name type="scientific">Halorubrum phage HF2</name>
    <dbReference type="NCBI Taxonomy" id="33771"/>
    <lineage>
        <taxon>Viruses</taxon>
        <taxon>Duplodnaviria</taxon>
        <taxon>Heunggongvirae</taxon>
        <taxon>Uroviricota</taxon>
        <taxon>Caudoviricetes</taxon>
        <taxon>Thumleimavirales</taxon>
        <taxon>Hafunaviridae</taxon>
        <taxon>Haloferacalesvirus</taxon>
        <taxon>Haloferacalesvirus HF2</taxon>
    </lineage>
</organism>
<feature type="region of interest" description="Disordered" evidence="1">
    <location>
        <begin position="66"/>
        <end position="122"/>
    </location>
</feature>
<accession>Q8V6M3</accession>
<dbReference type="Proteomes" id="UP000000877">
    <property type="component" value="Segment"/>
</dbReference>
<dbReference type="EMBL" id="AF222060">
    <property type="protein sequence ID" value="AAL55000.2"/>
    <property type="molecule type" value="Genomic_DNA"/>
</dbReference>
<proteinExistence type="predicted"/>
<feature type="compositionally biased region" description="Polar residues" evidence="1">
    <location>
        <begin position="21"/>
        <end position="30"/>
    </location>
</feature>